<keyword evidence="2" id="KW-1185">Reference proteome</keyword>
<accession>A0ACD3ADV2</accession>
<organism evidence="1 2">
    <name type="scientific">Pluteus cervinus</name>
    <dbReference type="NCBI Taxonomy" id="181527"/>
    <lineage>
        <taxon>Eukaryota</taxon>
        <taxon>Fungi</taxon>
        <taxon>Dikarya</taxon>
        <taxon>Basidiomycota</taxon>
        <taxon>Agaricomycotina</taxon>
        <taxon>Agaricomycetes</taxon>
        <taxon>Agaricomycetidae</taxon>
        <taxon>Agaricales</taxon>
        <taxon>Pluteineae</taxon>
        <taxon>Pluteaceae</taxon>
        <taxon>Pluteus</taxon>
    </lineage>
</organism>
<reference evidence="1 2" key="1">
    <citation type="journal article" date="2019" name="Nat. Ecol. Evol.">
        <title>Megaphylogeny resolves global patterns of mushroom evolution.</title>
        <authorList>
            <person name="Varga T."/>
            <person name="Krizsan K."/>
            <person name="Foldi C."/>
            <person name="Dima B."/>
            <person name="Sanchez-Garcia M."/>
            <person name="Sanchez-Ramirez S."/>
            <person name="Szollosi G.J."/>
            <person name="Szarkandi J.G."/>
            <person name="Papp V."/>
            <person name="Albert L."/>
            <person name="Andreopoulos W."/>
            <person name="Angelini C."/>
            <person name="Antonin V."/>
            <person name="Barry K.W."/>
            <person name="Bougher N.L."/>
            <person name="Buchanan P."/>
            <person name="Buyck B."/>
            <person name="Bense V."/>
            <person name="Catcheside P."/>
            <person name="Chovatia M."/>
            <person name="Cooper J."/>
            <person name="Damon W."/>
            <person name="Desjardin D."/>
            <person name="Finy P."/>
            <person name="Geml J."/>
            <person name="Haridas S."/>
            <person name="Hughes K."/>
            <person name="Justo A."/>
            <person name="Karasinski D."/>
            <person name="Kautmanova I."/>
            <person name="Kiss B."/>
            <person name="Kocsube S."/>
            <person name="Kotiranta H."/>
            <person name="LaButti K.M."/>
            <person name="Lechner B.E."/>
            <person name="Liimatainen K."/>
            <person name="Lipzen A."/>
            <person name="Lukacs Z."/>
            <person name="Mihaltcheva S."/>
            <person name="Morgado L.N."/>
            <person name="Niskanen T."/>
            <person name="Noordeloos M.E."/>
            <person name="Ohm R.A."/>
            <person name="Ortiz-Santana B."/>
            <person name="Ovrebo C."/>
            <person name="Racz N."/>
            <person name="Riley R."/>
            <person name="Savchenko A."/>
            <person name="Shiryaev A."/>
            <person name="Soop K."/>
            <person name="Spirin V."/>
            <person name="Szebenyi C."/>
            <person name="Tomsovsky M."/>
            <person name="Tulloss R.E."/>
            <person name="Uehling J."/>
            <person name="Grigoriev I.V."/>
            <person name="Vagvolgyi C."/>
            <person name="Papp T."/>
            <person name="Martin F.M."/>
            <person name="Miettinen O."/>
            <person name="Hibbett D.S."/>
            <person name="Nagy L.G."/>
        </authorList>
    </citation>
    <scope>NUCLEOTIDE SEQUENCE [LARGE SCALE GENOMIC DNA]</scope>
    <source>
        <strain evidence="1 2">NL-1719</strain>
    </source>
</reference>
<proteinExistence type="predicted"/>
<evidence type="ECO:0000313" key="2">
    <source>
        <dbReference type="Proteomes" id="UP000308600"/>
    </source>
</evidence>
<protein>
    <submittedName>
        <fullName evidence="1">Uncharacterized protein</fullName>
    </submittedName>
</protein>
<dbReference type="EMBL" id="ML208503">
    <property type="protein sequence ID" value="TFK63825.1"/>
    <property type="molecule type" value="Genomic_DNA"/>
</dbReference>
<name>A0ACD3ADV2_9AGAR</name>
<dbReference type="Proteomes" id="UP000308600">
    <property type="component" value="Unassembled WGS sequence"/>
</dbReference>
<sequence>MKQPPRPDNVGPSDWKQCHNRVLEYDEDIRKVWMYKFLIFADLFSATSTSFVVESYQWLDESDDSSFNQLVQVLASKLNITLLVGNIGNSLTHYRLFCKIRFIPIGKTYSPSVYSTQFGGLPTLYV</sequence>
<gene>
    <name evidence="1" type="ORF">BDN72DRAFT_902100</name>
</gene>
<evidence type="ECO:0000313" key="1">
    <source>
        <dbReference type="EMBL" id="TFK63825.1"/>
    </source>
</evidence>